<feature type="signal peptide" evidence="3">
    <location>
        <begin position="1"/>
        <end position="28"/>
    </location>
</feature>
<dbReference type="GO" id="GO:0004806">
    <property type="term" value="F:triacylglycerol lipase activity"/>
    <property type="evidence" value="ECO:0007669"/>
    <property type="project" value="UniProtKB-EC"/>
</dbReference>
<feature type="active site" evidence="1">
    <location>
        <position position="267"/>
    </location>
</feature>
<feature type="chain" id="PRO_5011262812" evidence="3">
    <location>
        <begin position="29"/>
        <end position="297"/>
    </location>
</feature>
<dbReference type="SUPFAM" id="SSF52266">
    <property type="entry name" value="SGNH hydrolase"/>
    <property type="match status" value="1"/>
</dbReference>
<feature type="active site" description="Nucleophile" evidence="1">
    <location>
        <position position="43"/>
    </location>
</feature>
<dbReference type="CDD" id="cd01823">
    <property type="entry name" value="SEST_like"/>
    <property type="match status" value="1"/>
</dbReference>
<dbReference type="Pfam" id="PF13472">
    <property type="entry name" value="Lipase_GDSL_2"/>
    <property type="match status" value="1"/>
</dbReference>
<dbReference type="PANTHER" id="PTHR37981:SF1">
    <property type="entry name" value="SGNH HYDROLASE-TYPE ESTERASE DOMAIN-CONTAINING PROTEIN"/>
    <property type="match status" value="1"/>
</dbReference>
<dbReference type="AlphaFoldDB" id="A0A231H219"/>
<evidence type="ECO:0000256" key="3">
    <source>
        <dbReference type="SAM" id="SignalP"/>
    </source>
</evidence>
<reference evidence="5 6" key="1">
    <citation type="submission" date="2017-07" db="EMBL/GenBank/DDBJ databases">
        <title>First draft Genome Sequence of Nocardia cerradoensis isolated from human infection.</title>
        <authorList>
            <person name="Carrasco G."/>
        </authorList>
    </citation>
    <scope>NUCLEOTIDE SEQUENCE [LARGE SCALE GENOMIC DNA]</scope>
    <source>
        <strain evidence="5 6">CNM20130759</strain>
    </source>
</reference>
<keyword evidence="5" id="KW-0378">Hydrolase</keyword>
<dbReference type="EC" id="3.1.1.3" evidence="5"/>
<dbReference type="Gene3D" id="3.40.50.1110">
    <property type="entry name" value="SGNH hydrolase"/>
    <property type="match status" value="1"/>
</dbReference>
<dbReference type="PANTHER" id="PTHR37981">
    <property type="entry name" value="LIPASE 2"/>
    <property type="match status" value="1"/>
</dbReference>
<evidence type="ECO:0000259" key="4">
    <source>
        <dbReference type="Pfam" id="PF13472"/>
    </source>
</evidence>
<keyword evidence="3" id="KW-0732">Signal</keyword>
<keyword evidence="6" id="KW-1185">Reference proteome</keyword>
<feature type="disulfide bond" evidence="2">
    <location>
        <begin position="194"/>
        <end position="244"/>
    </location>
</feature>
<dbReference type="InterPro" id="IPR037460">
    <property type="entry name" value="SEST-like"/>
</dbReference>
<feature type="domain" description="SGNH hydrolase-type esterase" evidence="4">
    <location>
        <begin position="40"/>
        <end position="272"/>
    </location>
</feature>
<protein>
    <submittedName>
        <fullName evidence="5">Lipase 2</fullName>
        <ecNumber evidence="5">3.1.1.3</ecNumber>
    </submittedName>
</protein>
<evidence type="ECO:0000256" key="1">
    <source>
        <dbReference type="PIRSR" id="PIRSR637460-1"/>
    </source>
</evidence>
<keyword evidence="2" id="KW-1015">Disulfide bond</keyword>
<dbReference type="InterPro" id="IPR013830">
    <property type="entry name" value="SGNH_hydro"/>
</dbReference>
<evidence type="ECO:0000256" key="2">
    <source>
        <dbReference type="PIRSR" id="PIRSR637460-2"/>
    </source>
</evidence>
<name>A0A231H219_9NOCA</name>
<proteinExistence type="predicted"/>
<sequence length="297" mass="31372">MPHRTTRTLALLALAGAAGLAPTHGAAAADTPRDAEYVSLGDSYVAVGSNLNTYNRDPDCGTAPDNVGHLVAAQLHGVSFDDRACGGADTSDITSTTTRSDPQIDGLSPKTRYVSISLGGNNDNVFGEIVNNCLMASHPADTCTPQFRADEARKLDDLGQTLDSAYTAIRTKAPNATIIVLGYTRILPDSVQGCFAAPMITQSLVDIGNDLQHQLDDVVTAAARRAGFVMVNQWDAQDDHHSICAPLGQTYVSMTGLLPTEQGTPVHPTIQGRRYAAQLIAHAFLATTNTRQTTPTG</sequence>
<gene>
    <name evidence="5" type="ORF">B7C42_05232</name>
</gene>
<evidence type="ECO:0000313" key="5">
    <source>
        <dbReference type="EMBL" id="OXR42893.1"/>
    </source>
</evidence>
<accession>A0A231H219</accession>
<evidence type="ECO:0000313" key="6">
    <source>
        <dbReference type="Proteomes" id="UP000215506"/>
    </source>
</evidence>
<dbReference type="RefSeq" id="WP_051043486.1">
    <property type="nucleotide sequence ID" value="NZ_JAAXOR010000001.1"/>
</dbReference>
<dbReference type="EMBL" id="NGAF01000012">
    <property type="protein sequence ID" value="OXR42893.1"/>
    <property type="molecule type" value="Genomic_DNA"/>
</dbReference>
<organism evidence="5 6">
    <name type="scientific">Nocardia cerradoensis</name>
    <dbReference type="NCBI Taxonomy" id="85688"/>
    <lineage>
        <taxon>Bacteria</taxon>
        <taxon>Bacillati</taxon>
        <taxon>Actinomycetota</taxon>
        <taxon>Actinomycetes</taxon>
        <taxon>Mycobacteriales</taxon>
        <taxon>Nocardiaceae</taxon>
        <taxon>Nocardia</taxon>
    </lineage>
</organism>
<dbReference type="Proteomes" id="UP000215506">
    <property type="component" value="Unassembled WGS sequence"/>
</dbReference>
<feature type="disulfide bond" evidence="2">
    <location>
        <begin position="60"/>
        <end position="85"/>
    </location>
</feature>
<comment type="caution">
    <text evidence="5">The sequence shown here is derived from an EMBL/GenBank/DDBJ whole genome shotgun (WGS) entry which is preliminary data.</text>
</comment>
<feature type="disulfide bond" evidence="2">
    <location>
        <begin position="133"/>
        <end position="143"/>
    </location>
</feature>
<dbReference type="InterPro" id="IPR036514">
    <property type="entry name" value="SGNH_hydro_sf"/>
</dbReference>
<dbReference type="GO" id="GO:0006629">
    <property type="term" value="P:lipid metabolic process"/>
    <property type="evidence" value="ECO:0007669"/>
    <property type="project" value="TreeGrafter"/>
</dbReference>